<dbReference type="PANTHER" id="PTHR32071:SF57">
    <property type="entry name" value="C4-DICARBOXYLATE TRANSPORT TRANSCRIPTIONAL REGULATORY PROTEIN DCTD"/>
    <property type="match status" value="1"/>
</dbReference>
<evidence type="ECO:0000313" key="14">
    <source>
        <dbReference type="Proteomes" id="UP000197032"/>
    </source>
</evidence>
<keyword evidence="2" id="KW-0058">Aromatic hydrocarbons catabolism</keyword>
<dbReference type="Proteomes" id="UP000197032">
    <property type="component" value="Unassembled WGS sequence"/>
</dbReference>
<dbReference type="Pfam" id="PF00989">
    <property type="entry name" value="PAS"/>
    <property type="match status" value="2"/>
</dbReference>
<dbReference type="InterPro" id="IPR009057">
    <property type="entry name" value="Homeodomain-like_sf"/>
</dbReference>
<evidence type="ECO:0000259" key="10">
    <source>
        <dbReference type="PROSITE" id="PS50112"/>
    </source>
</evidence>
<evidence type="ECO:0000259" key="9">
    <source>
        <dbReference type="PROSITE" id="PS50045"/>
    </source>
</evidence>
<dbReference type="Pfam" id="PF25601">
    <property type="entry name" value="AAA_lid_14"/>
    <property type="match status" value="1"/>
</dbReference>
<dbReference type="InterPro" id="IPR035965">
    <property type="entry name" value="PAS-like_dom_sf"/>
</dbReference>
<dbReference type="InterPro" id="IPR025943">
    <property type="entry name" value="Sigma_54_int_dom_ATP-bd_2"/>
</dbReference>
<feature type="domain" description="PAS" evidence="10">
    <location>
        <begin position="161"/>
        <end position="215"/>
    </location>
</feature>
<dbReference type="PROSITE" id="PS50112">
    <property type="entry name" value="PAS"/>
    <property type="match status" value="2"/>
</dbReference>
<dbReference type="SUPFAM" id="SSF46689">
    <property type="entry name" value="Homeodomain-like"/>
    <property type="match status" value="1"/>
</dbReference>
<evidence type="ECO:0000256" key="3">
    <source>
        <dbReference type="ARBA" id="ARBA00022840"/>
    </source>
</evidence>
<dbReference type="Gene3D" id="3.10.580.10">
    <property type="entry name" value="CBS-domain"/>
    <property type="match status" value="1"/>
</dbReference>
<dbReference type="PROSITE" id="PS50113">
    <property type="entry name" value="PAC"/>
    <property type="match status" value="1"/>
</dbReference>
<proteinExistence type="predicted"/>
<dbReference type="EMBL" id="BDGJ01000111">
    <property type="protein sequence ID" value="GAW93040.1"/>
    <property type="molecule type" value="Genomic_DNA"/>
</dbReference>
<dbReference type="InterPro" id="IPR003593">
    <property type="entry name" value="AAA+_ATPase"/>
</dbReference>
<evidence type="ECO:0000256" key="4">
    <source>
        <dbReference type="ARBA" id="ARBA00023015"/>
    </source>
</evidence>
<evidence type="ECO:0000259" key="11">
    <source>
        <dbReference type="PROSITE" id="PS50113"/>
    </source>
</evidence>
<dbReference type="OrthoDB" id="9803970at2"/>
<evidence type="ECO:0000259" key="12">
    <source>
        <dbReference type="PROSITE" id="PS51371"/>
    </source>
</evidence>
<evidence type="ECO:0000313" key="13">
    <source>
        <dbReference type="EMBL" id="GAW93040.1"/>
    </source>
</evidence>
<evidence type="ECO:0000256" key="5">
    <source>
        <dbReference type="ARBA" id="ARBA00023125"/>
    </source>
</evidence>
<dbReference type="Gene3D" id="1.10.10.60">
    <property type="entry name" value="Homeodomain-like"/>
    <property type="match status" value="1"/>
</dbReference>
<dbReference type="InterPro" id="IPR000014">
    <property type="entry name" value="PAS"/>
</dbReference>
<dbReference type="PROSITE" id="PS50045">
    <property type="entry name" value="SIGMA54_INTERACT_4"/>
    <property type="match status" value="1"/>
</dbReference>
<keyword evidence="6" id="KW-0804">Transcription</keyword>
<dbReference type="CDD" id="cd00130">
    <property type="entry name" value="PAS"/>
    <property type="match status" value="2"/>
</dbReference>
<dbReference type="SUPFAM" id="SSF54631">
    <property type="entry name" value="CBS-domain pair"/>
    <property type="match status" value="1"/>
</dbReference>
<evidence type="ECO:0000256" key="7">
    <source>
        <dbReference type="ARBA" id="ARBA00029500"/>
    </source>
</evidence>
<dbReference type="PROSITE" id="PS00675">
    <property type="entry name" value="SIGMA54_INTERACT_1"/>
    <property type="match status" value="1"/>
</dbReference>
<keyword evidence="14" id="KW-1185">Reference proteome</keyword>
<dbReference type="GO" id="GO:0005524">
    <property type="term" value="F:ATP binding"/>
    <property type="evidence" value="ECO:0007669"/>
    <property type="project" value="UniProtKB-KW"/>
</dbReference>
<organism evidence="13 14">
    <name type="scientific">Calderihabitans maritimus</name>
    <dbReference type="NCBI Taxonomy" id="1246530"/>
    <lineage>
        <taxon>Bacteria</taxon>
        <taxon>Bacillati</taxon>
        <taxon>Bacillota</taxon>
        <taxon>Clostridia</taxon>
        <taxon>Neomoorellales</taxon>
        <taxon>Calderihabitantaceae</taxon>
        <taxon>Calderihabitans</taxon>
    </lineage>
</organism>
<dbReference type="PROSITE" id="PS51371">
    <property type="entry name" value="CBS"/>
    <property type="match status" value="1"/>
</dbReference>
<evidence type="ECO:0000256" key="2">
    <source>
        <dbReference type="ARBA" id="ARBA00022797"/>
    </source>
</evidence>
<accession>A0A1Z5HUS6</accession>
<keyword evidence="8" id="KW-0129">CBS domain</keyword>
<comment type="caution">
    <text evidence="13">The sequence shown here is derived from an EMBL/GenBank/DDBJ whole genome shotgun (WGS) entry which is preliminary data.</text>
</comment>
<feature type="domain" description="PAC" evidence="11">
    <location>
        <begin position="349"/>
        <end position="400"/>
    </location>
</feature>
<dbReference type="Pfam" id="PF00571">
    <property type="entry name" value="CBS"/>
    <property type="match status" value="1"/>
</dbReference>
<dbReference type="SUPFAM" id="SSF52540">
    <property type="entry name" value="P-loop containing nucleoside triphosphate hydrolases"/>
    <property type="match status" value="1"/>
</dbReference>
<reference evidence="14" key="1">
    <citation type="journal article" date="2017" name="Appl. Environ. Microbiol.">
        <title>Genomic Analysis of Calderihabitans maritimus KKC1, a Thermophilic, Hydrogenogenic, Carboxydotrophic Bacterium Isolated from Marine Sediment.</title>
        <authorList>
            <person name="Omae K."/>
            <person name="Yoneda Y."/>
            <person name="Fukuyama Y."/>
            <person name="Yoshida T."/>
            <person name="Sako Y."/>
        </authorList>
    </citation>
    <scope>NUCLEOTIDE SEQUENCE [LARGE SCALE GENOMIC DNA]</scope>
    <source>
        <strain evidence="14">KKC1</strain>
    </source>
</reference>
<dbReference type="Pfam" id="PF00158">
    <property type="entry name" value="Sigma54_activat"/>
    <property type="match status" value="1"/>
</dbReference>
<dbReference type="AlphaFoldDB" id="A0A1Z5HUS6"/>
<evidence type="ECO:0000256" key="8">
    <source>
        <dbReference type="PROSITE-ProRule" id="PRU00703"/>
    </source>
</evidence>
<dbReference type="SUPFAM" id="SSF55785">
    <property type="entry name" value="PYP-like sensor domain (PAS domain)"/>
    <property type="match status" value="2"/>
</dbReference>
<dbReference type="GO" id="GO:0003677">
    <property type="term" value="F:DNA binding"/>
    <property type="evidence" value="ECO:0007669"/>
    <property type="project" value="UniProtKB-KW"/>
</dbReference>
<dbReference type="InterPro" id="IPR000700">
    <property type="entry name" value="PAS-assoc_C"/>
</dbReference>
<dbReference type="Gene3D" id="3.40.50.300">
    <property type="entry name" value="P-loop containing nucleotide triphosphate hydrolases"/>
    <property type="match status" value="1"/>
</dbReference>
<dbReference type="InterPro" id="IPR013767">
    <property type="entry name" value="PAS_fold"/>
</dbReference>
<gene>
    <name evidence="13" type="ORF">KKC1_21810</name>
</gene>
<evidence type="ECO:0000256" key="1">
    <source>
        <dbReference type="ARBA" id="ARBA00022741"/>
    </source>
</evidence>
<dbReference type="GO" id="GO:0006355">
    <property type="term" value="P:regulation of DNA-templated transcription"/>
    <property type="evidence" value="ECO:0007669"/>
    <property type="project" value="InterPro"/>
</dbReference>
<dbReference type="Gene3D" id="3.30.450.20">
    <property type="entry name" value="PAS domain"/>
    <property type="match status" value="2"/>
</dbReference>
<dbReference type="CDD" id="cd02205">
    <property type="entry name" value="CBS_pair_SF"/>
    <property type="match status" value="1"/>
</dbReference>
<protein>
    <recommendedName>
        <fullName evidence="7">HTH-type transcriptional regulatory protein TyrR</fullName>
    </recommendedName>
</protein>
<dbReference type="InterPro" id="IPR027417">
    <property type="entry name" value="P-loop_NTPase"/>
</dbReference>
<keyword evidence="5" id="KW-0238">DNA-binding</keyword>
<dbReference type="InterPro" id="IPR025662">
    <property type="entry name" value="Sigma_54_int_dom_ATP-bd_1"/>
</dbReference>
<dbReference type="SMART" id="SM00382">
    <property type="entry name" value="AAA"/>
    <property type="match status" value="1"/>
</dbReference>
<dbReference type="InterPro" id="IPR046342">
    <property type="entry name" value="CBS_dom_sf"/>
</dbReference>
<name>A0A1Z5HUS6_9FIRM</name>
<dbReference type="InterPro" id="IPR030828">
    <property type="entry name" value="HTH_TyrR"/>
</dbReference>
<dbReference type="Gene3D" id="1.10.8.60">
    <property type="match status" value="1"/>
</dbReference>
<dbReference type="Pfam" id="PF18024">
    <property type="entry name" value="HTH_50"/>
    <property type="match status" value="1"/>
</dbReference>
<dbReference type="InterPro" id="IPR058031">
    <property type="entry name" value="AAA_lid_NorR"/>
</dbReference>
<feature type="domain" description="Sigma-54 factor interaction" evidence="9">
    <location>
        <begin position="425"/>
        <end position="654"/>
    </location>
</feature>
<feature type="domain" description="CBS" evidence="12">
    <location>
        <begin position="44"/>
        <end position="101"/>
    </location>
</feature>
<dbReference type="PROSITE" id="PS00676">
    <property type="entry name" value="SIGMA54_INTERACT_2"/>
    <property type="match status" value="1"/>
</dbReference>
<dbReference type="SMART" id="SM00091">
    <property type="entry name" value="PAS"/>
    <property type="match status" value="2"/>
</dbReference>
<dbReference type="PROSITE" id="PS00688">
    <property type="entry name" value="SIGMA54_INTERACT_3"/>
    <property type="match status" value="1"/>
</dbReference>
<dbReference type="FunFam" id="3.40.50.300:FF:000006">
    <property type="entry name" value="DNA-binding transcriptional regulator NtrC"/>
    <property type="match status" value="1"/>
</dbReference>
<keyword evidence="3" id="KW-0067">ATP-binding</keyword>
<dbReference type="NCBIfam" id="TIGR00229">
    <property type="entry name" value="sensory_box"/>
    <property type="match status" value="2"/>
</dbReference>
<dbReference type="PANTHER" id="PTHR32071">
    <property type="entry name" value="TRANSCRIPTIONAL REGULATORY PROTEIN"/>
    <property type="match status" value="1"/>
</dbReference>
<feature type="domain" description="PAS" evidence="10">
    <location>
        <begin position="282"/>
        <end position="330"/>
    </location>
</feature>
<dbReference type="InterPro" id="IPR002078">
    <property type="entry name" value="Sigma_54_int"/>
</dbReference>
<dbReference type="InterPro" id="IPR000644">
    <property type="entry name" value="CBS_dom"/>
</dbReference>
<keyword evidence="1" id="KW-0547">Nucleotide-binding</keyword>
<evidence type="ECO:0000256" key="6">
    <source>
        <dbReference type="ARBA" id="ARBA00023163"/>
    </source>
</evidence>
<keyword evidence="4" id="KW-0805">Transcription regulation</keyword>
<sequence>MPIIFCANTGRTLEGKEVERKEEINREFWQMYGGGRKVLARDAVTPCDVVIGSETSLEEAHAFYVKHDVSALPIVDQEHKVIGLLNSESFAQALSLPDWKKAKVREVMQENFITVAEEAELEEIWNWPVEWFVVLSSSSSIKGVLAKQDLASLLYKKVQQRLQQLEGVLDSAHNGIIAIDKNGIVTFFNKAAEEIVWRKKKDAIGKHLSQVIIPQGLLEILKTGKRQLCHKFAVEYSAGTRIYMTHRTPIFEDGKVVGAVGVFQDISEIEAISNELDTVKRLNRELEAVIGASYDGIMVTDRNGVVVRVNEAFERMTGYKSTEIIGRTLMETGEEQFLPGSIVEKIKASKQPVSIAVDHGGRQFLFTGNPVTDQEGEIVRIVINVRDLTELNSLRKELKESKELSRRYHSELYELRRKLLQHEGIVVQSPQMQKILELAMRVATVDSTVLILGESGVGKEVIAKLIHQNSKRSEGPFITVNCGAIPETLLESELFGYEPGAFTGASREGKLGLFELADNGTLFLDEIGDLPFPLQVKLLRAIQDREIIRLGGRRPRKVNVRIVAATNRDLEEMVKNGQFREDLYFRLNVVPLKIPPLRERKEEIIPLVNRFLEKYCKNYNIKKTISSEVLDRFLKYDWPGNIRELENIIERLVVTASGTTITPADLPEHLKPQCSDTSPAVLVKGILPLKNAVMEVERQLIEKALEQYGSTYKAAKALRVNQSTVVRKLNRIRREANGGG</sequence>
<dbReference type="InterPro" id="IPR025944">
    <property type="entry name" value="Sigma_54_int_dom_CS"/>
</dbReference>
<dbReference type="CDD" id="cd00009">
    <property type="entry name" value="AAA"/>
    <property type="match status" value="1"/>
</dbReference>